<protein>
    <submittedName>
        <fullName evidence="2">Uncharacterized protein LOC105428784</fullName>
    </submittedName>
</protein>
<reference evidence="2" key="1">
    <citation type="submission" date="2025-08" db="UniProtKB">
        <authorList>
            <consortium name="RefSeq"/>
        </authorList>
    </citation>
    <scope>IDENTIFICATION</scope>
</reference>
<evidence type="ECO:0000313" key="1">
    <source>
        <dbReference type="Proteomes" id="UP000504615"/>
    </source>
</evidence>
<proteinExistence type="predicted"/>
<name>A0A6I9WJL3_9HYME</name>
<accession>A0A6I9WJL3</accession>
<dbReference type="RefSeq" id="XP_011639577.1">
    <property type="nucleotide sequence ID" value="XM_011641275.1"/>
</dbReference>
<keyword evidence="1" id="KW-1185">Reference proteome</keyword>
<gene>
    <name evidence="2" type="primary">LOC105428784</name>
</gene>
<organism evidence="1 2">
    <name type="scientific">Pogonomyrmex barbatus</name>
    <name type="common">red harvester ant</name>
    <dbReference type="NCBI Taxonomy" id="144034"/>
    <lineage>
        <taxon>Eukaryota</taxon>
        <taxon>Metazoa</taxon>
        <taxon>Ecdysozoa</taxon>
        <taxon>Arthropoda</taxon>
        <taxon>Hexapoda</taxon>
        <taxon>Insecta</taxon>
        <taxon>Pterygota</taxon>
        <taxon>Neoptera</taxon>
        <taxon>Endopterygota</taxon>
        <taxon>Hymenoptera</taxon>
        <taxon>Apocrita</taxon>
        <taxon>Aculeata</taxon>
        <taxon>Formicoidea</taxon>
        <taxon>Formicidae</taxon>
        <taxon>Myrmicinae</taxon>
        <taxon>Pogonomyrmex</taxon>
    </lineage>
</organism>
<dbReference type="GeneID" id="105428784"/>
<sequence length="124" mass="14697">MSKSFWQHRFHVHHVPKLLQPDNMKLTTSSLSESQRRRRALKRLRYRRNKRVRWTSNRPSEGTSAVLQLKDEAVNSSEMDFTMISSFSPPGFPCSEIDFITYFLLLLLLLSELTHTRTHTYLQM</sequence>
<dbReference type="AlphaFoldDB" id="A0A6I9WJL3"/>
<dbReference type="Proteomes" id="UP000504615">
    <property type="component" value="Unplaced"/>
</dbReference>
<evidence type="ECO:0000313" key="2">
    <source>
        <dbReference type="RefSeq" id="XP_011639577.1"/>
    </source>
</evidence>
<dbReference type="KEGG" id="pbar:105428784"/>